<dbReference type="AlphaFoldDB" id="A0A0F8XSP5"/>
<gene>
    <name evidence="1" type="ORF">LCGC14_2908670</name>
</gene>
<proteinExistence type="predicted"/>
<protein>
    <submittedName>
        <fullName evidence="1">Uncharacterized protein</fullName>
    </submittedName>
</protein>
<evidence type="ECO:0000313" key="1">
    <source>
        <dbReference type="EMBL" id="KKK71963.1"/>
    </source>
</evidence>
<accession>A0A0F8XSP5</accession>
<organism evidence="1">
    <name type="scientific">marine sediment metagenome</name>
    <dbReference type="NCBI Taxonomy" id="412755"/>
    <lineage>
        <taxon>unclassified sequences</taxon>
        <taxon>metagenomes</taxon>
        <taxon>ecological metagenomes</taxon>
    </lineage>
</organism>
<comment type="caution">
    <text evidence="1">The sequence shown here is derived from an EMBL/GenBank/DDBJ whole genome shotgun (WGS) entry which is preliminary data.</text>
</comment>
<name>A0A0F8XSP5_9ZZZZ</name>
<dbReference type="EMBL" id="LAZR01057494">
    <property type="protein sequence ID" value="KKK71963.1"/>
    <property type="molecule type" value="Genomic_DNA"/>
</dbReference>
<feature type="non-terminal residue" evidence="1">
    <location>
        <position position="1"/>
    </location>
</feature>
<sequence length="312" mass="34766">RVEEGIKEFGKIYDNANPQDKAIITAGLVGPRGQTFAQALLQRERFNLEASMAGLRASLVGAKDPEEMAEARFLFKNDVRGERDRIVDRINAIADDKDRRDELPGLIEDMRDLAITMMRVDPSVAVQTANEIRGIIRRHKIVGAEFSISDITETKADEVEVWARVLADESMSADAMQHMNTDLASQSPDGRANPRLMLAITERANQIIEGKQTDEEMAALAAEGARNLMANPDLLTENARKIATLEEELDSLIALKDSPDAQLNTPKRIVELTSIIRLHKLMSFFAGSGRPRVDIPRTPEEARRFQIPRGNQ</sequence>
<reference evidence="1" key="1">
    <citation type="journal article" date="2015" name="Nature">
        <title>Complex archaea that bridge the gap between prokaryotes and eukaryotes.</title>
        <authorList>
            <person name="Spang A."/>
            <person name="Saw J.H."/>
            <person name="Jorgensen S.L."/>
            <person name="Zaremba-Niedzwiedzka K."/>
            <person name="Martijn J."/>
            <person name="Lind A.E."/>
            <person name="van Eijk R."/>
            <person name="Schleper C."/>
            <person name="Guy L."/>
            <person name="Ettema T.J."/>
        </authorList>
    </citation>
    <scope>NUCLEOTIDE SEQUENCE</scope>
</reference>